<dbReference type="InterPro" id="IPR040771">
    <property type="entry name" value="TLP1_add_C"/>
</dbReference>
<protein>
    <submittedName>
        <fullName evidence="10">Unannotated protein</fullName>
    </submittedName>
</protein>
<dbReference type="InterPro" id="IPR016039">
    <property type="entry name" value="Thiolase-like"/>
</dbReference>
<evidence type="ECO:0000313" key="9">
    <source>
        <dbReference type="EMBL" id="CAB4925747.1"/>
    </source>
</evidence>
<evidence type="ECO:0000313" key="5">
    <source>
        <dbReference type="EMBL" id="CAB4363367.1"/>
    </source>
</evidence>
<dbReference type="PANTHER" id="PTHR18919:SF139">
    <property type="entry name" value="THIOLASE-LIKE PROTEIN TYPE 1 ADDITIONAL C-TERMINAL DOMAIN-CONTAINING PROTEIN"/>
    <property type="match status" value="1"/>
</dbReference>
<comment type="similarity">
    <text evidence="1">Belongs to the thiolase-like superfamily. Thiolase family.</text>
</comment>
<evidence type="ECO:0000259" key="4">
    <source>
        <dbReference type="Pfam" id="PF18313"/>
    </source>
</evidence>
<dbReference type="EMBL" id="CAFAAV010000261">
    <property type="protein sequence ID" value="CAB4834519.1"/>
    <property type="molecule type" value="Genomic_DNA"/>
</dbReference>
<dbReference type="SUPFAM" id="SSF53901">
    <property type="entry name" value="Thiolase-like"/>
    <property type="match status" value="2"/>
</dbReference>
<evidence type="ECO:0000313" key="8">
    <source>
        <dbReference type="EMBL" id="CAB4852063.1"/>
    </source>
</evidence>
<accession>A0A6J7M1X7</accession>
<evidence type="ECO:0000256" key="2">
    <source>
        <dbReference type="ARBA" id="ARBA00022679"/>
    </source>
</evidence>
<feature type="domain" description="Thiolase-like protein type 1 additional C-terminal" evidence="4">
    <location>
        <begin position="411"/>
        <end position="492"/>
    </location>
</feature>
<dbReference type="Pfam" id="PF18313">
    <property type="entry name" value="TLP1_add_C"/>
    <property type="match status" value="1"/>
</dbReference>
<dbReference type="EMBL" id="CAFBIY010000108">
    <property type="protein sequence ID" value="CAB4852063.1"/>
    <property type="molecule type" value="Genomic_DNA"/>
</dbReference>
<dbReference type="GO" id="GO:0016746">
    <property type="term" value="F:acyltransferase activity"/>
    <property type="evidence" value="ECO:0007669"/>
    <property type="project" value="UniProtKB-KW"/>
</dbReference>
<dbReference type="EMBL" id="CAESGF010000005">
    <property type="protein sequence ID" value="CAB4363367.1"/>
    <property type="molecule type" value="Genomic_DNA"/>
</dbReference>
<keyword evidence="2" id="KW-0808">Transferase</keyword>
<gene>
    <name evidence="6" type="ORF">UFOPK2656_01526</name>
    <name evidence="7" type="ORF">UFOPK3099_02543</name>
    <name evidence="8" type="ORF">UFOPK3267_01868</name>
    <name evidence="9" type="ORF">UFOPK3651_01152</name>
    <name evidence="10" type="ORF">UFOPK3931_00235</name>
    <name evidence="5" type="ORF">UFOPK4189_01147</name>
</gene>
<dbReference type="Gene3D" id="3.40.47.10">
    <property type="match status" value="1"/>
</dbReference>
<dbReference type="EMBL" id="CAFBOL010000003">
    <property type="protein sequence ID" value="CAB4972319.1"/>
    <property type="molecule type" value="Genomic_DNA"/>
</dbReference>
<organism evidence="10">
    <name type="scientific">freshwater metagenome</name>
    <dbReference type="NCBI Taxonomy" id="449393"/>
    <lineage>
        <taxon>unclassified sequences</taxon>
        <taxon>metagenomes</taxon>
        <taxon>ecological metagenomes</taxon>
    </lineage>
</organism>
<dbReference type="AlphaFoldDB" id="A0A6J7M1X7"/>
<evidence type="ECO:0000313" key="10">
    <source>
        <dbReference type="EMBL" id="CAB4972319.1"/>
    </source>
</evidence>
<evidence type="ECO:0000256" key="3">
    <source>
        <dbReference type="ARBA" id="ARBA00023315"/>
    </source>
</evidence>
<dbReference type="PANTHER" id="PTHR18919">
    <property type="entry name" value="ACETYL-COA C-ACYLTRANSFERASE"/>
    <property type="match status" value="1"/>
</dbReference>
<sequence>MTLDPRTPVLIGAGQFQHRAKGLDDALDASALMAEAVKLAATDAGLGTVPQPDSWRVVGLLSWRYGDPGWVLADRLGLEANDTAVTTMGGNSPQTLVNSTALDIQRGDADLVVIAGGESWRTRMRARAAGAELPWPKAPQGRMPRLLGEDLEMNHPVERERGITMPVQVYPMFETAIRAAAGRTVDEQTTVAAELWARFSEVAAANPNAWLREAKTADEIRTPTDRNRTIGFPYTKSMVSNNDVDMAAALIMCSVERAEALGVPRDRWVFPHSGTDCHEHNYISNRWSFAETPAVRLGGERALALAGVTIDDIDLVDLYSCFPSAVQLGAQSLGLSLDRQLTRTGGLCFAGGPWNNYVMHAIATLMDDLRAQPGSKGLIWANGGYATKHAFGVYSTTPPEHPEGFRFEYPQAEIDAMPRRELADAAEAAGPATIEAYTVMHSRTGEPETALAACLLPDGRRAWATSSDTDLAAAMCVGEWVGRAVVLAADGTLTAG</sequence>
<dbReference type="EMBL" id="CAFBMT010000005">
    <property type="protein sequence ID" value="CAB4925747.1"/>
    <property type="molecule type" value="Genomic_DNA"/>
</dbReference>
<name>A0A6J7M1X7_9ZZZZ</name>
<evidence type="ECO:0000313" key="7">
    <source>
        <dbReference type="EMBL" id="CAB4834519.1"/>
    </source>
</evidence>
<evidence type="ECO:0000256" key="1">
    <source>
        <dbReference type="ARBA" id="ARBA00010982"/>
    </source>
</evidence>
<dbReference type="EMBL" id="CAEZYF010000008">
    <property type="protein sequence ID" value="CAB4723152.1"/>
    <property type="molecule type" value="Genomic_DNA"/>
</dbReference>
<reference evidence="10" key="1">
    <citation type="submission" date="2020-05" db="EMBL/GenBank/DDBJ databases">
        <authorList>
            <person name="Chiriac C."/>
            <person name="Salcher M."/>
            <person name="Ghai R."/>
            <person name="Kavagutti S V."/>
        </authorList>
    </citation>
    <scope>NUCLEOTIDE SEQUENCE</scope>
</reference>
<keyword evidence="3" id="KW-0012">Acyltransferase</keyword>
<dbReference type="Gene3D" id="2.40.50.840">
    <property type="match status" value="1"/>
</dbReference>
<evidence type="ECO:0000313" key="6">
    <source>
        <dbReference type="EMBL" id="CAB4723152.1"/>
    </source>
</evidence>
<proteinExistence type="inferred from homology"/>